<name>A0A9N9XAJ9_DIABA</name>
<feature type="coiled-coil region" evidence="1">
    <location>
        <begin position="9"/>
        <end position="65"/>
    </location>
</feature>
<keyword evidence="3" id="KW-1185">Reference proteome</keyword>
<gene>
    <name evidence="2" type="ORF">DIABBA_LOCUS2306</name>
</gene>
<organism evidence="2 3">
    <name type="scientific">Diabrotica balteata</name>
    <name type="common">Banded cucumber beetle</name>
    <dbReference type="NCBI Taxonomy" id="107213"/>
    <lineage>
        <taxon>Eukaryota</taxon>
        <taxon>Metazoa</taxon>
        <taxon>Ecdysozoa</taxon>
        <taxon>Arthropoda</taxon>
        <taxon>Hexapoda</taxon>
        <taxon>Insecta</taxon>
        <taxon>Pterygota</taxon>
        <taxon>Neoptera</taxon>
        <taxon>Endopterygota</taxon>
        <taxon>Coleoptera</taxon>
        <taxon>Polyphaga</taxon>
        <taxon>Cucujiformia</taxon>
        <taxon>Chrysomeloidea</taxon>
        <taxon>Chrysomelidae</taxon>
        <taxon>Galerucinae</taxon>
        <taxon>Diabroticina</taxon>
        <taxon>Diabroticites</taxon>
        <taxon>Diabrotica</taxon>
    </lineage>
</organism>
<evidence type="ECO:0000313" key="2">
    <source>
        <dbReference type="EMBL" id="CAG9828380.1"/>
    </source>
</evidence>
<evidence type="ECO:0000313" key="3">
    <source>
        <dbReference type="Proteomes" id="UP001153709"/>
    </source>
</evidence>
<evidence type="ECO:0000256" key="1">
    <source>
        <dbReference type="SAM" id="Coils"/>
    </source>
</evidence>
<reference evidence="2" key="1">
    <citation type="submission" date="2022-01" db="EMBL/GenBank/DDBJ databases">
        <authorList>
            <person name="King R."/>
        </authorList>
    </citation>
    <scope>NUCLEOTIDE SEQUENCE</scope>
</reference>
<proteinExistence type="predicted"/>
<dbReference type="EMBL" id="OU898285">
    <property type="protein sequence ID" value="CAG9828380.1"/>
    <property type="molecule type" value="Genomic_DNA"/>
</dbReference>
<protein>
    <submittedName>
        <fullName evidence="2">Uncharacterized protein</fullName>
    </submittedName>
</protein>
<dbReference type="Proteomes" id="UP001153709">
    <property type="component" value="Chromosome 10"/>
</dbReference>
<sequence>MKGYLQQIQKELDRIAEETNLKLESQKKEIEILHEHIVTVEDKTRKEIQEGKENIEWKLERALQEGKVYTKKEIK</sequence>
<keyword evidence="1" id="KW-0175">Coiled coil</keyword>
<dbReference type="AlphaFoldDB" id="A0A9N9XAJ9"/>
<accession>A0A9N9XAJ9</accession>